<organism evidence="2">
    <name type="scientific">hydrothermal vent metagenome</name>
    <dbReference type="NCBI Taxonomy" id="652676"/>
    <lineage>
        <taxon>unclassified sequences</taxon>
        <taxon>metagenomes</taxon>
        <taxon>ecological metagenomes</taxon>
    </lineage>
</organism>
<keyword evidence="1" id="KW-1133">Transmembrane helix</keyword>
<reference evidence="2" key="1">
    <citation type="submission" date="2018-06" db="EMBL/GenBank/DDBJ databases">
        <authorList>
            <person name="Zhirakovskaya E."/>
        </authorList>
    </citation>
    <scope>NUCLEOTIDE SEQUENCE</scope>
</reference>
<protein>
    <recommendedName>
        <fullName evidence="3">DUF3341 domain-containing protein</fullName>
    </recommendedName>
</protein>
<dbReference type="AlphaFoldDB" id="A0A3B1CLH9"/>
<evidence type="ECO:0000313" key="2">
    <source>
        <dbReference type="EMBL" id="VAX17577.1"/>
    </source>
</evidence>
<keyword evidence="1" id="KW-0472">Membrane</keyword>
<evidence type="ECO:0008006" key="3">
    <source>
        <dbReference type="Google" id="ProtNLM"/>
    </source>
</evidence>
<keyword evidence="1" id="KW-0812">Transmembrane</keyword>
<sequence>MSVHTVLGLYDHVDYVAAVIAPLEEINVDHHDIKVLTMAPYPHGTFFKDDIPMPVARFAIIGGIIGFLTGLTLAGATQALMNLNVGGKPPVSYPAVGVISYELTLLGTVLGTFIALLWMSGLPNWTERAYDDSISSGAIGLLVRCEDEGQANKIEKTMLRYNPVKVKKGKDDF</sequence>
<dbReference type="Pfam" id="PF11821">
    <property type="entry name" value="ActD"/>
    <property type="match status" value="1"/>
</dbReference>
<evidence type="ECO:0000256" key="1">
    <source>
        <dbReference type="SAM" id="Phobius"/>
    </source>
</evidence>
<accession>A0A3B1CLH9</accession>
<dbReference type="EMBL" id="UOGE01000024">
    <property type="protein sequence ID" value="VAX17577.1"/>
    <property type="molecule type" value="Genomic_DNA"/>
</dbReference>
<feature type="transmembrane region" description="Helical" evidence="1">
    <location>
        <begin position="93"/>
        <end position="118"/>
    </location>
</feature>
<proteinExistence type="predicted"/>
<gene>
    <name evidence="2" type="ORF">MNBD_NITROSPINAE02-1296</name>
</gene>
<dbReference type="InterPro" id="IPR021776">
    <property type="entry name" value="ActD"/>
</dbReference>
<feature type="transmembrane region" description="Helical" evidence="1">
    <location>
        <begin position="58"/>
        <end position="81"/>
    </location>
</feature>
<name>A0A3B1CLH9_9ZZZZ</name>